<sequence length="104" mass="10996">MTYLKLSLYSLVAGLVTTVALAAFSLLGLMAATPDVGRRVEGFFGAVFFETVPLDADAFTMNVGVASGWPLLISTLVVAGFVFVTVVIFRWLKSYRAGLLSGAA</sequence>
<evidence type="ECO:0000313" key="2">
    <source>
        <dbReference type="Proteomes" id="UP000093501"/>
    </source>
</evidence>
<evidence type="ECO:0000313" key="1">
    <source>
        <dbReference type="EMBL" id="OCL31754.1"/>
    </source>
</evidence>
<protein>
    <submittedName>
        <fullName evidence="1">Uncharacterized protein</fullName>
    </submittedName>
</protein>
<name>A0A1C0AI66_9ACTN</name>
<accession>A0A1C0AI66</accession>
<dbReference type="AlphaFoldDB" id="A0A1C0AI66"/>
<gene>
    <name evidence="1" type="ORF">BCR15_09015</name>
</gene>
<reference evidence="2" key="1">
    <citation type="submission" date="2016-07" db="EMBL/GenBank/DDBJ databases">
        <authorList>
            <person name="Florea S."/>
            <person name="Webb J.S."/>
            <person name="Jaromczyk J."/>
            <person name="Schardl C.L."/>
        </authorList>
    </citation>
    <scope>NUCLEOTIDE SEQUENCE [LARGE SCALE GENOMIC DNA]</scope>
    <source>
        <strain evidence="2">IPBSL-7</strain>
    </source>
</reference>
<dbReference type="RefSeq" id="WP_068752531.1">
    <property type="nucleotide sequence ID" value="NZ_LR214441.1"/>
</dbReference>
<dbReference type="Proteomes" id="UP000093501">
    <property type="component" value="Unassembled WGS sequence"/>
</dbReference>
<organism evidence="1 2">
    <name type="scientific">Tessaracoccus lapidicaptus</name>
    <dbReference type="NCBI Taxonomy" id="1427523"/>
    <lineage>
        <taxon>Bacteria</taxon>
        <taxon>Bacillati</taxon>
        <taxon>Actinomycetota</taxon>
        <taxon>Actinomycetes</taxon>
        <taxon>Propionibacteriales</taxon>
        <taxon>Propionibacteriaceae</taxon>
        <taxon>Tessaracoccus</taxon>
    </lineage>
</organism>
<dbReference type="EMBL" id="MBQD01000025">
    <property type="protein sequence ID" value="OCL31754.1"/>
    <property type="molecule type" value="Genomic_DNA"/>
</dbReference>
<proteinExistence type="predicted"/>
<comment type="caution">
    <text evidence="1">The sequence shown here is derived from an EMBL/GenBank/DDBJ whole genome shotgun (WGS) entry which is preliminary data.</text>
</comment>
<keyword evidence="2" id="KW-1185">Reference proteome</keyword>